<dbReference type="OrthoDB" id="77038at2759"/>
<comment type="caution">
    <text evidence="4">The sequence shown here is derived from an EMBL/GenBank/DDBJ whole genome shotgun (WGS) entry which is preliminary data.</text>
</comment>
<dbReference type="Proteomes" id="UP000435112">
    <property type="component" value="Unassembled WGS sequence"/>
</dbReference>
<feature type="domain" description="WRKY19-like zinc finger" evidence="2">
    <location>
        <begin position="204"/>
        <end position="226"/>
    </location>
</feature>
<evidence type="ECO:0000313" key="6">
    <source>
        <dbReference type="Proteomes" id="UP000429607"/>
    </source>
</evidence>
<sequence>MNGKADIAFLLNPKAQAQMLNYQTPVEDTIGTPPSTPPPMSLFRSLSPVDHFPERTTLSFSPTRKMPASFEPMYEKRFSNVRCYGDGSTRLPMLSLVAMYAANSSSSSSSSSSSVSNASSMAASERSEEDHSATSHRPTTNQTHAGKTRVRKTHTPPCQVQGCKNLAVSRGCCVRHGGGSRCTVAGCCKRAKLYQRCFQHGGYKTCTEPGCDKKAKRYGHCWSHGGGRICEIPDCTKVSTQGGLCWAHGGGNRCKLEGCSRRSYQKYGYYCVHHAGLSVGNEDSHLHASV</sequence>
<evidence type="ECO:0000313" key="5">
    <source>
        <dbReference type="EMBL" id="KAE9301649.1"/>
    </source>
</evidence>
<dbReference type="AlphaFoldDB" id="A0A6A3LEK4"/>
<evidence type="ECO:0000313" key="7">
    <source>
        <dbReference type="Proteomes" id="UP000434957"/>
    </source>
</evidence>
<dbReference type="Proteomes" id="UP000434957">
    <property type="component" value="Unassembled WGS sequence"/>
</dbReference>
<dbReference type="Pfam" id="PF24906">
    <property type="entry name" value="Zf_WRKY19"/>
    <property type="match status" value="2"/>
</dbReference>
<dbReference type="PANTHER" id="PTHR31827">
    <property type="entry name" value="EMB|CAB89363.1"/>
    <property type="match status" value="1"/>
</dbReference>
<gene>
    <name evidence="3" type="ORF">PR001_g21334</name>
    <name evidence="4" type="ORF">PR002_g13645</name>
    <name evidence="5" type="ORF">PR003_g22465</name>
</gene>
<dbReference type="EMBL" id="QXFU01000911">
    <property type="protein sequence ID" value="KAE9016498.1"/>
    <property type="molecule type" value="Genomic_DNA"/>
</dbReference>
<reference evidence="6 8" key="1">
    <citation type="submission" date="2018-09" db="EMBL/GenBank/DDBJ databases">
        <title>Genomic investigation of the strawberry pathogen Phytophthora fragariae indicates pathogenicity is determined by transcriptional variation in three key races.</title>
        <authorList>
            <person name="Adams T.M."/>
            <person name="Armitage A.D."/>
            <person name="Sobczyk M.K."/>
            <person name="Bates H.J."/>
            <person name="Dunwell J.M."/>
            <person name="Nellist C.F."/>
            <person name="Harrison R.J."/>
        </authorList>
    </citation>
    <scope>NUCLEOTIDE SEQUENCE [LARGE SCALE GENOMIC DNA]</scope>
    <source>
        <strain evidence="3 6">SCRP249</strain>
        <strain evidence="4 8">SCRP324</strain>
        <strain evidence="5 7">SCRP333</strain>
    </source>
</reference>
<feature type="domain" description="WRKY19-like zinc finger" evidence="2">
    <location>
        <begin position="227"/>
        <end position="250"/>
    </location>
</feature>
<keyword evidence="7" id="KW-1185">Reference proteome</keyword>
<evidence type="ECO:0000259" key="2">
    <source>
        <dbReference type="Pfam" id="PF24906"/>
    </source>
</evidence>
<protein>
    <recommendedName>
        <fullName evidence="2">WRKY19-like zinc finger domain-containing protein</fullName>
    </recommendedName>
</protein>
<accession>A0A6A3LEK4</accession>
<evidence type="ECO:0000313" key="8">
    <source>
        <dbReference type="Proteomes" id="UP000435112"/>
    </source>
</evidence>
<feature type="region of interest" description="Disordered" evidence="1">
    <location>
        <begin position="105"/>
        <end position="156"/>
    </location>
</feature>
<dbReference type="InterPro" id="IPR056866">
    <property type="entry name" value="Znf_WRKY19"/>
</dbReference>
<dbReference type="EMBL" id="QXFV01002215">
    <property type="protein sequence ID" value="KAE8991050.1"/>
    <property type="molecule type" value="Genomic_DNA"/>
</dbReference>
<name>A0A6A3LEK4_9STRA</name>
<dbReference type="EMBL" id="QXFT01002229">
    <property type="protein sequence ID" value="KAE9301649.1"/>
    <property type="molecule type" value="Genomic_DNA"/>
</dbReference>
<evidence type="ECO:0000313" key="4">
    <source>
        <dbReference type="EMBL" id="KAE9016498.1"/>
    </source>
</evidence>
<evidence type="ECO:0000256" key="1">
    <source>
        <dbReference type="SAM" id="MobiDB-lite"/>
    </source>
</evidence>
<feature type="compositionally biased region" description="Polar residues" evidence="1">
    <location>
        <begin position="135"/>
        <end position="145"/>
    </location>
</feature>
<organism evidence="4 8">
    <name type="scientific">Phytophthora rubi</name>
    <dbReference type="NCBI Taxonomy" id="129364"/>
    <lineage>
        <taxon>Eukaryota</taxon>
        <taxon>Sar</taxon>
        <taxon>Stramenopiles</taxon>
        <taxon>Oomycota</taxon>
        <taxon>Peronosporomycetes</taxon>
        <taxon>Peronosporales</taxon>
        <taxon>Peronosporaceae</taxon>
        <taxon>Phytophthora</taxon>
    </lineage>
</organism>
<evidence type="ECO:0000313" key="3">
    <source>
        <dbReference type="EMBL" id="KAE8991050.1"/>
    </source>
</evidence>
<dbReference type="PANTHER" id="PTHR31827:SF1">
    <property type="entry name" value="EMB|CAB89363.1"/>
    <property type="match status" value="1"/>
</dbReference>
<proteinExistence type="predicted"/>
<dbReference type="Proteomes" id="UP000429607">
    <property type="component" value="Unassembled WGS sequence"/>
</dbReference>
<feature type="compositionally biased region" description="Low complexity" evidence="1">
    <location>
        <begin position="105"/>
        <end position="124"/>
    </location>
</feature>